<evidence type="ECO:0000256" key="1">
    <source>
        <dbReference type="SAM" id="Phobius"/>
    </source>
</evidence>
<reference evidence="3" key="1">
    <citation type="submission" date="2019-10" db="EMBL/GenBank/DDBJ databases">
        <title>Nonomuraea sp. nov., isolated from Phyllanthus amarus.</title>
        <authorList>
            <person name="Klykleung N."/>
            <person name="Tanasupawat S."/>
        </authorList>
    </citation>
    <scope>NUCLEOTIDE SEQUENCE [LARGE SCALE GENOMIC DNA]</scope>
    <source>
        <strain evidence="3">3MP-10</strain>
    </source>
</reference>
<keyword evidence="1" id="KW-1133">Transmembrane helix</keyword>
<accession>A0A5N6AGL4</accession>
<dbReference type="Pfam" id="PF07853">
    <property type="entry name" value="DUF1648"/>
    <property type="match status" value="1"/>
</dbReference>
<feature type="transmembrane region" description="Helical" evidence="1">
    <location>
        <begin position="132"/>
        <end position="153"/>
    </location>
</feature>
<sequence length="393" mass="40855">MLTGVPNELSDPGQVVIDHVFEPISHMRLLLSGWAIRVVTRRAAACSTVVLVVRVECEQVANGRARTRGAGMGETTDERGRGRGLALVVLPHLAAIGILTAVAIGVHDRLPDRVATHFDGGGTADGFLSREALLAMAVGTLVFQGLVLGVALWRGRGPMRRLTTALGAGLPVFTGTLLVTSLLVNVDVADPTDVRMPLWWLPLALSGGALAGLGAWRLAGADPRNRERQGRSPVLPLAPGESAVWSRHVGSRMMRIAALVVLAASVVSLAAGEWTPGLLGLLAAVLVGALASVRVTVDGSGLVVDLPLLPRPRLSVPLASVAEAEAVRVDAIGDFGGWGYRVRPGASGVVLRSGEALRVRRAGGRAFVVTVDDADTAAALLNGLAARRRGEGD</sequence>
<organism evidence="3 4">
    <name type="scientific">Streptomyces mimosae</name>
    <dbReference type="NCBI Taxonomy" id="2586635"/>
    <lineage>
        <taxon>Bacteria</taxon>
        <taxon>Bacillati</taxon>
        <taxon>Actinomycetota</taxon>
        <taxon>Actinomycetes</taxon>
        <taxon>Kitasatosporales</taxon>
        <taxon>Streptomycetaceae</taxon>
        <taxon>Streptomyces</taxon>
    </lineage>
</organism>
<feature type="transmembrane region" description="Helical" evidence="1">
    <location>
        <begin position="198"/>
        <end position="219"/>
    </location>
</feature>
<keyword evidence="1" id="KW-0472">Membrane</keyword>
<feature type="transmembrane region" description="Helical" evidence="1">
    <location>
        <begin position="165"/>
        <end position="186"/>
    </location>
</feature>
<feature type="transmembrane region" description="Helical" evidence="1">
    <location>
        <begin position="256"/>
        <end position="272"/>
    </location>
</feature>
<protein>
    <submittedName>
        <fullName evidence="3">DUF1648 domain-containing protein</fullName>
    </submittedName>
</protein>
<name>A0A5N6AGL4_9ACTN</name>
<proteinExistence type="predicted"/>
<dbReference type="InterPro" id="IPR012867">
    <property type="entry name" value="DUF1648"/>
</dbReference>
<comment type="caution">
    <text evidence="3">The sequence shown here is derived from an EMBL/GenBank/DDBJ whole genome shotgun (WGS) entry which is preliminary data.</text>
</comment>
<evidence type="ECO:0000313" key="3">
    <source>
        <dbReference type="EMBL" id="KAB8167854.1"/>
    </source>
</evidence>
<dbReference type="Proteomes" id="UP000314251">
    <property type="component" value="Unassembled WGS sequence"/>
</dbReference>
<keyword evidence="1" id="KW-0812">Transmembrane</keyword>
<evidence type="ECO:0000259" key="2">
    <source>
        <dbReference type="Pfam" id="PF07853"/>
    </source>
</evidence>
<dbReference type="EMBL" id="VDLY02000004">
    <property type="protein sequence ID" value="KAB8167854.1"/>
    <property type="molecule type" value="Genomic_DNA"/>
</dbReference>
<evidence type="ECO:0000313" key="4">
    <source>
        <dbReference type="Proteomes" id="UP000314251"/>
    </source>
</evidence>
<feature type="transmembrane region" description="Helical" evidence="1">
    <location>
        <begin position="85"/>
        <end position="106"/>
    </location>
</feature>
<dbReference type="AlphaFoldDB" id="A0A5N6AGL4"/>
<dbReference type="OrthoDB" id="3178004at2"/>
<gene>
    <name evidence="3" type="ORF">FH607_007670</name>
</gene>
<keyword evidence="4" id="KW-1185">Reference proteome</keyword>
<feature type="domain" description="DUF1648" evidence="2">
    <location>
        <begin position="97"/>
        <end position="138"/>
    </location>
</feature>